<keyword evidence="2" id="KW-0472">Membrane</keyword>
<evidence type="ECO:0008006" key="5">
    <source>
        <dbReference type="Google" id="ProtNLM"/>
    </source>
</evidence>
<evidence type="ECO:0000313" key="4">
    <source>
        <dbReference type="Proteomes" id="UP000324104"/>
    </source>
</evidence>
<sequence length="392" mass="43170">MIDNPRFDLLLAKHGRSVAIALVVVGIVAFVATGWVVANPETQTVSQVAEEEAVTDVQTSSSVVDGGSLWEEGDELADNPVYVMNASPELRITPETRLANRTANTPIDDAEVTHRLFFEFEASRNDEAFWNETREELHASPDVEDGIARSQTTIDVESYLERQQALEEEIGTVGSITLRVILVAEYDTDTLAGTHTDSTTLVLTDEAYWLEESISDDDSATHTIGTQEVSEPRSPALIAALSLLGTLSLVGCVLVVRRTPVDVEAARRAVHERRYAEWISRGSIPMWVGDHHIGLDSLEDVVDVAIDTNQRVVHDRQRGLFAVVNGSVVYYYSERGVWEQTTWPAMNLAADKSAVVPDQVPPVSELSEFDGSDEFGGGDEPNFDDEDVWEQL</sequence>
<dbReference type="InterPro" id="IPR035185">
    <property type="entry name" value="DUF5305"/>
</dbReference>
<organism evidence="3 4">
    <name type="scientific">Natrialba swarupiae</name>
    <dbReference type="NCBI Taxonomy" id="2448032"/>
    <lineage>
        <taxon>Archaea</taxon>
        <taxon>Methanobacteriati</taxon>
        <taxon>Methanobacteriota</taxon>
        <taxon>Stenosarchaea group</taxon>
        <taxon>Halobacteria</taxon>
        <taxon>Halobacteriales</taxon>
        <taxon>Natrialbaceae</taxon>
        <taxon>Natrialba</taxon>
    </lineage>
</organism>
<dbReference type="RefSeq" id="WP_149081500.1">
    <property type="nucleotide sequence ID" value="NZ_VTAW01000012.1"/>
</dbReference>
<name>A0A5D5AJG1_9EURY</name>
<gene>
    <name evidence="3" type="ORF">FYC77_10715</name>
</gene>
<dbReference type="EMBL" id="VTAW01000012">
    <property type="protein sequence ID" value="TYT61939.1"/>
    <property type="molecule type" value="Genomic_DNA"/>
</dbReference>
<evidence type="ECO:0000256" key="1">
    <source>
        <dbReference type="SAM" id="MobiDB-lite"/>
    </source>
</evidence>
<accession>A0A5D5AJG1</accession>
<evidence type="ECO:0000313" key="3">
    <source>
        <dbReference type="EMBL" id="TYT61939.1"/>
    </source>
</evidence>
<protein>
    <recommendedName>
        <fullName evidence="5">DUF5305 domain-containing protein</fullName>
    </recommendedName>
</protein>
<feature type="compositionally biased region" description="Acidic residues" evidence="1">
    <location>
        <begin position="367"/>
        <end position="392"/>
    </location>
</feature>
<keyword evidence="2" id="KW-1133">Transmembrane helix</keyword>
<proteinExistence type="predicted"/>
<feature type="transmembrane region" description="Helical" evidence="2">
    <location>
        <begin position="20"/>
        <end position="38"/>
    </location>
</feature>
<dbReference type="Pfam" id="PF17231">
    <property type="entry name" value="DUF5305"/>
    <property type="match status" value="1"/>
</dbReference>
<dbReference type="AlphaFoldDB" id="A0A5D5AJG1"/>
<dbReference type="Proteomes" id="UP000324104">
    <property type="component" value="Unassembled WGS sequence"/>
</dbReference>
<keyword evidence="4" id="KW-1185">Reference proteome</keyword>
<feature type="region of interest" description="Disordered" evidence="1">
    <location>
        <begin position="361"/>
        <end position="392"/>
    </location>
</feature>
<reference evidence="3 4" key="1">
    <citation type="submission" date="2019-08" db="EMBL/GenBank/DDBJ databases">
        <title>Archaea genome.</title>
        <authorList>
            <person name="Kajale S."/>
            <person name="Shouche Y."/>
            <person name="Deshpande N."/>
            <person name="Sharma A."/>
        </authorList>
    </citation>
    <scope>NUCLEOTIDE SEQUENCE [LARGE SCALE GENOMIC DNA]</scope>
    <source>
        <strain evidence="3 4">ESP3B_9</strain>
    </source>
</reference>
<keyword evidence="2" id="KW-0812">Transmembrane</keyword>
<comment type="caution">
    <text evidence="3">The sequence shown here is derived from an EMBL/GenBank/DDBJ whole genome shotgun (WGS) entry which is preliminary data.</text>
</comment>
<evidence type="ECO:0000256" key="2">
    <source>
        <dbReference type="SAM" id="Phobius"/>
    </source>
</evidence>